<dbReference type="Pfam" id="PF06293">
    <property type="entry name" value="Kdo"/>
    <property type="match status" value="1"/>
</dbReference>
<dbReference type="InterPro" id="IPR011009">
    <property type="entry name" value="Kinase-like_dom_sf"/>
</dbReference>
<organism evidence="1 2">
    <name type="scientific">Azotobacter bryophylli</name>
    <dbReference type="NCBI Taxonomy" id="1986537"/>
    <lineage>
        <taxon>Bacteria</taxon>
        <taxon>Pseudomonadati</taxon>
        <taxon>Pseudomonadota</taxon>
        <taxon>Gammaproteobacteria</taxon>
        <taxon>Pseudomonadales</taxon>
        <taxon>Pseudomonadaceae</taxon>
        <taxon>Azotobacter</taxon>
    </lineage>
</organism>
<name>A0ABV7AQ66_9GAMM</name>
<dbReference type="PIRSF" id="PIRSF026326">
    <property type="entry name" value="InaA"/>
    <property type="match status" value="1"/>
</dbReference>
<keyword evidence="2" id="KW-1185">Reference proteome</keyword>
<dbReference type="SUPFAM" id="SSF56112">
    <property type="entry name" value="Protein kinase-like (PK-like)"/>
    <property type="match status" value="1"/>
</dbReference>
<dbReference type="InterPro" id="IPR027023">
    <property type="entry name" value="Put_LipoPS_kinase_InaA"/>
</dbReference>
<proteinExistence type="predicted"/>
<reference evidence="2" key="1">
    <citation type="journal article" date="2019" name="Int. J. Syst. Evol. Microbiol.">
        <title>The Global Catalogue of Microorganisms (GCM) 10K type strain sequencing project: providing services to taxonomists for standard genome sequencing and annotation.</title>
        <authorList>
            <consortium name="The Broad Institute Genomics Platform"/>
            <consortium name="The Broad Institute Genome Sequencing Center for Infectious Disease"/>
            <person name="Wu L."/>
            <person name="Ma J."/>
        </authorList>
    </citation>
    <scope>NUCLEOTIDE SEQUENCE [LARGE SCALE GENOMIC DNA]</scope>
    <source>
        <strain evidence="2">KCTC 62195</strain>
    </source>
</reference>
<accession>A0ABV7AQ66</accession>
<dbReference type="GO" id="GO:0016301">
    <property type="term" value="F:kinase activity"/>
    <property type="evidence" value="ECO:0007669"/>
    <property type="project" value="UniProtKB-KW"/>
</dbReference>
<dbReference type="EMBL" id="JBHRSJ010000005">
    <property type="protein sequence ID" value="MFC2971233.1"/>
    <property type="molecule type" value="Genomic_DNA"/>
</dbReference>
<protein>
    <submittedName>
        <fullName evidence="1">Lipopolysaccharide kinase InaA family protein</fullName>
    </submittedName>
</protein>
<comment type="caution">
    <text evidence="1">The sequence shown here is derived from an EMBL/GenBank/DDBJ whole genome shotgun (WGS) entry which is preliminary data.</text>
</comment>
<gene>
    <name evidence="1" type="ORF">ACFOJE_03240</name>
</gene>
<keyword evidence="1" id="KW-0808">Transferase</keyword>
<dbReference type="Proteomes" id="UP001595457">
    <property type="component" value="Unassembled WGS sequence"/>
</dbReference>
<keyword evidence="1" id="KW-0418">Kinase</keyword>
<sequence length="241" mass="27755">MTELMNLTAAGSSVTDLQLWWNGQEEGIESTALHCDEEAEIQRLLDAYPTRLHGKRHGGCLRRSLLHPFGRPSLLHEQRALKAVARLGVTVPRVVYCGARKKAGEWQALLVTEALEGFITLDEWYNSGARQRWGEKLHEQMLRQLGATLSRLHRGRWQHGHCHPEHVLVRVQGSGDWAWVEIALLDLEQSRHRWSIAQASRQDLDQLYRHRQNMPEADWNLFRGAYERALANPYGDTREAF</sequence>
<dbReference type="RefSeq" id="WP_377812818.1">
    <property type="nucleotide sequence ID" value="NZ_JBHRSJ010000005.1"/>
</dbReference>
<evidence type="ECO:0000313" key="2">
    <source>
        <dbReference type="Proteomes" id="UP001595457"/>
    </source>
</evidence>
<evidence type="ECO:0000313" key="1">
    <source>
        <dbReference type="EMBL" id="MFC2971233.1"/>
    </source>
</evidence>